<dbReference type="PANTHER" id="PTHR21174:SF0">
    <property type="entry name" value="HD PHOSPHOHYDROLASE FAMILY PROTEIN-RELATED"/>
    <property type="match status" value="1"/>
</dbReference>
<dbReference type="RefSeq" id="WP_113606892.1">
    <property type="nucleotide sequence ID" value="NZ_POAF01000002.1"/>
</dbReference>
<proteinExistence type="predicted"/>
<comment type="caution">
    <text evidence="2">The sequence shown here is derived from an EMBL/GenBank/DDBJ whole genome shotgun (WGS) entry which is preliminary data.</text>
</comment>
<feature type="domain" description="DUF4031" evidence="1">
    <location>
        <begin position="3"/>
        <end position="77"/>
    </location>
</feature>
<dbReference type="SUPFAM" id="SSF109604">
    <property type="entry name" value="HD-domain/PDEase-like"/>
    <property type="match status" value="1"/>
</dbReference>
<dbReference type="PANTHER" id="PTHR21174">
    <property type="match status" value="1"/>
</dbReference>
<sequence>MSILIDPPSWPAHGTLFSHLVSDATLDELHAFARAHQLPERAFDRDHYDVPQSRYAELVRDGAHEVSAGDLARALIASGLRIPAKYRPEKLGPVLSRRWARTLPTEPQLGRELLERWSQSHRRYHDRVHLLSVLEALDWLAKDQADGEERMLLQLAAWFHDAVYHGASDDEAKSAILARERLYGLLSPGAVSRVSELILLTAGHSPGDHERLGRILCDADLEVLARPQPAYQRYAQAIYQEYAHFPRPALAAGRIKVLGSLLEKDNIYSTVRGIDRWENAARSNVGAEISVLRGWLGE</sequence>
<dbReference type="Pfam" id="PF13223">
    <property type="entry name" value="DUF4031"/>
    <property type="match status" value="1"/>
</dbReference>
<dbReference type="AlphaFoldDB" id="A0A365YK32"/>
<dbReference type="Gene3D" id="1.10.3210.10">
    <property type="entry name" value="Hypothetical protein af1432"/>
    <property type="match status" value="1"/>
</dbReference>
<reference evidence="2 3" key="1">
    <citation type="submission" date="2018-01" db="EMBL/GenBank/DDBJ databases">
        <title>Glutamicibacter soli strain NHPC-3 Whole genome sequence and assembly.</title>
        <authorList>
            <person name="Choudhury P."/>
            <person name="Gupta D."/>
            <person name="Sengupta K."/>
            <person name="Jawed A."/>
            <person name="Sultana N."/>
            <person name="Saha P."/>
        </authorList>
    </citation>
    <scope>NUCLEOTIDE SEQUENCE [LARGE SCALE GENOMIC DNA]</scope>
    <source>
        <strain evidence="2 3">NHPC-3</strain>
    </source>
</reference>
<accession>A0A365YK32</accession>
<dbReference type="Proteomes" id="UP000252167">
    <property type="component" value="Unassembled WGS sequence"/>
</dbReference>
<gene>
    <name evidence="2" type="ORF">C1H84_06490</name>
</gene>
<evidence type="ECO:0000259" key="1">
    <source>
        <dbReference type="Pfam" id="PF13223"/>
    </source>
</evidence>
<keyword evidence="3" id="KW-1185">Reference proteome</keyword>
<organism evidence="2 3">
    <name type="scientific">Glutamicibacter soli</name>
    <dbReference type="NCBI Taxonomy" id="453836"/>
    <lineage>
        <taxon>Bacteria</taxon>
        <taxon>Bacillati</taxon>
        <taxon>Actinomycetota</taxon>
        <taxon>Actinomycetes</taxon>
        <taxon>Micrococcales</taxon>
        <taxon>Micrococcaceae</taxon>
        <taxon>Glutamicibacter</taxon>
    </lineage>
</organism>
<dbReference type="InterPro" id="IPR009218">
    <property type="entry name" value="HD_phosphohydro"/>
</dbReference>
<evidence type="ECO:0000313" key="3">
    <source>
        <dbReference type="Proteomes" id="UP000252167"/>
    </source>
</evidence>
<evidence type="ECO:0000313" key="2">
    <source>
        <dbReference type="EMBL" id="RBM03056.1"/>
    </source>
</evidence>
<protein>
    <submittedName>
        <fullName evidence="2">DUF4031 domain-containing protein</fullName>
    </submittedName>
</protein>
<dbReference type="EMBL" id="POAF01000002">
    <property type="protein sequence ID" value="RBM03056.1"/>
    <property type="molecule type" value="Genomic_DNA"/>
</dbReference>
<name>A0A365YK32_9MICC</name>
<dbReference type="InterPro" id="IPR025109">
    <property type="entry name" value="DUF4031"/>
</dbReference>